<name>R7RXP6_STEHR</name>
<dbReference type="Proteomes" id="UP000053927">
    <property type="component" value="Unassembled WGS sequence"/>
</dbReference>
<keyword evidence="2" id="KW-1185">Reference proteome</keyword>
<protein>
    <submittedName>
        <fullName evidence="1">Uncharacterized protein</fullName>
    </submittedName>
</protein>
<organism evidence="1 2">
    <name type="scientific">Stereum hirsutum (strain FP-91666)</name>
    <name type="common">White-rot fungus</name>
    <dbReference type="NCBI Taxonomy" id="721885"/>
    <lineage>
        <taxon>Eukaryota</taxon>
        <taxon>Fungi</taxon>
        <taxon>Dikarya</taxon>
        <taxon>Basidiomycota</taxon>
        <taxon>Agaricomycotina</taxon>
        <taxon>Agaricomycetes</taxon>
        <taxon>Russulales</taxon>
        <taxon>Stereaceae</taxon>
        <taxon>Stereum</taxon>
    </lineage>
</organism>
<dbReference type="AlphaFoldDB" id="R7RXP6"/>
<proteinExistence type="predicted"/>
<dbReference type="RefSeq" id="XP_007311353.1">
    <property type="nucleotide sequence ID" value="XM_007311291.1"/>
</dbReference>
<evidence type="ECO:0000313" key="1">
    <source>
        <dbReference type="EMBL" id="EIM79558.1"/>
    </source>
</evidence>
<reference evidence="2" key="1">
    <citation type="journal article" date="2012" name="Science">
        <title>The Paleozoic origin of enzymatic lignin decomposition reconstructed from 31 fungal genomes.</title>
        <authorList>
            <person name="Floudas D."/>
            <person name="Binder M."/>
            <person name="Riley R."/>
            <person name="Barry K."/>
            <person name="Blanchette R.A."/>
            <person name="Henrissat B."/>
            <person name="Martinez A.T."/>
            <person name="Otillar R."/>
            <person name="Spatafora J.W."/>
            <person name="Yadav J.S."/>
            <person name="Aerts A."/>
            <person name="Benoit I."/>
            <person name="Boyd A."/>
            <person name="Carlson A."/>
            <person name="Copeland A."/>
            <person name="Coutinho P.M."/>
            <person name="de Vries R.P."/>
            <person name="Ferreira P."/>
            <person name="Findley K."/>
            <person name="Foster B."/>
            <person name="Gaskell J."/>
            <person name="Glotzer D."/>
            <person name="Gorecki P."/>
            <person name="Heitman J."/>
            <person name="Hesse C."/>
            <person name="Hori C."/>
            <person name="Igarashi K."/>
            <person name="Jurgens J.A."/>
            <person name="Kallen N."/>
            <person name="Kersten P."/>
            <person name="Kohler A."/>
            <person name="Kuees U."/>
            <person name="Kumar T.K.A."/>
            <person name="Kuo A."/>
            <person name="LaButti K."/>
            <person name="Larrondo L.F."/>
            <person name="Lindquist E."/>
            <person name="Ling A."/>
            <person name="Lombard V."/>
            <person name="Lucas S."/>
            <person name="Lundell T."/>
            <person name="Martin R."/>
            <person name="McLaughlin D.J."/>
            <person name="Morgenstern I."/>
            <person name="Morin E."/>
            <person name="Murat C."/>
            <person name="Nagy L.G."/>
            <person name="Nolan M."/>
            <person name="Ohm R.A."/>
            <person name="Patyshakuliyeva A."/>
            <person name="Rokas A."/>
            <person name="Ruiz-Duenas F.J."/>
            <person name="Sabat G."/>
            <person name="Salamov A."/>
            <person name="Samejima M."/>
            <person name="Schmutz J."/>
            <person name="Slot J.C."/>
            <person name="St John F."/>
            <person name="Stenlid J."/>
            <person name="Sun H."/>
            <person name="Sun S."/>
            <person name="Syed K."/>
            <person name="Tsang A."/>
            <person name="Wiebenga A."/>
            <person name="Young D."/>
            <person name="Pisabarro A."/>
            <person name="Eastwood D.C."/>
            <person name="Martin F."/>
            <person name="Cullen D."/>
            <person name="Grigoriev I.V."/>
            <person name="Hibbett D.S."/>
        </authorList>
    </citation>
    <scope>NUCLEOTIDE SEQUENCE [LARGE SCALE GENOMIC DNA]</scope>
    <source>
        <strain evidence="2">FP-91666</strain>
    </source>
</reference>
<sequence length="335" mass="37968">MSNNYGRGDAFVKPTPVTAQPPIPNGIYFIRTSRRSTNYVYLCCKLTEDDNDDEVGIVTTAKEDFTDPAHMWNFTFEWKDRDYSIINVKHKFHLNIMQEPGGPATLIAGLKRMDWSIVPSGDSFLISTGDHKVKGAENILRFATCHDSDKCASISLYVHDPVKYDHQHWILERSDHTGNESHDLSSEHDQLSQLTPGAFYRIVNIETGEYIYRRDAALKMWDLKGYESDNSYAFQLAFTRHGGVILMNFRDVPTMGDPFYVDENGTATKLYSAVDLAPTRGRDHTFHILFHNSGGSGTKALTDRGPEGASGRLTSVEAFEKSTQNQMWKFEAIRY</sequence>
<gene>
    <name evidence="1" type="ORF">STEHIDRAFT_163592</name>
</gene>
<dbReference type="KEGG" id="shs:STEHIDRAFT_163592"/>
<accession>R7RXP6</accession>
<evidence type="ECO:0000313" key="2">
    <source>
        <dbReference type="Proteomes" id="UP000053927"/>
    </source>
</evidence>
<dbReference type="GeneID" id="18802393"/>
<dbReference type="EMBL" id="JH687403">
    <property type="protein sequence ID" value="EIM79558.1"/>
    <property type="molecule type" value="Genomic_DNA"/>
</dbReference>